<dbReference type="OMA" id="MCQALQA"/>
<organism evidence="3 4">
    <name type="scientific">Chiloscyllium punctatum</name>
    <name type="common">Brownbanded bambooshark</name>
    <name type="synonym">Hemiscyllium punctatum</name>
    <dbReference type="NCBI Taxonomy" id="137246"/>
    <lineage>
        <taxon>Eukaryota</taxon>
        <taxon>Metazoa</taxon>
        <taxon>Chordata</taxon>
        <taxon>Craniata</taxon>
        <taxon>Vertebrata</taxon>
        <taxon>Chondrichthyes</taxon>
        <taxon>Elasmobranchii</taxon>
        <taxon>Galeomorphii</taxon>
        <taxon>Galeoidea</taxon>
        <taxon>Orectolobiformes</taxon>
        <taxon>Hemiscylliidae</taxon>
        <taxon>Chiloscyllium</taxon>
    </lineage>
</organism>
<evidence type="ECO:0000256" key="1">
    <source>
        <dbReference type="ARBA" id="ARBA00022553"/>
    </source>
</evidence>
<evidence type="ECO:0000259" key="2">
    <source>
        <dbReference type="PROSITE" id="PS51376"/>
    </source>
</evidence>
<dbReference type="STRING" id="137246.A0A401T6I2"/>
<dbReference type="PANTHER" id="PTHR16267">
    <property type="entry name" value="BANK1/PIK3AP1 FAMILY MEMBER"/>
    <property type="match status" value="1"/>
</dbReference>
<gene>
    <name evidence="3" type="ORF">chiPu_0016779</name>
</gene>
<dbReference type="Pfam" id="PF18567">
    <property type="entry name" value="TIR_3"/>
    <property type="match status" value="1"/>
</dbReference>
<dbReference type="InterPro" id="IPR052446">
    <property type="entry name" value="B-cell_PI3K-Signaling_Adptrs"/>
</dbReference>
<dbReference type="OrthoDB" id="8192811at2759"/>
<dbReference type="AlphaFoldDB" id="A0A401T6I2"/>
<dbReference type="InterPro" id="IPR017893">
    <property type="entry name" value="DBB_domain"/>
</dbReference>
<dbReference type="GO" id="GO:0051898">
    <property type="term" value="P:negative regulation of phosphatidylinositol 3-kinase/protein kinase B signal transduction"/>
    <property type="evidence" value="ECO:0007669"/>
    <property type="project" value="TreeGrafter"/>
</dbReference>
<dbReference type="GO" id="GO:0050869">
    <property type="term" value="P:negative regulation of B cell activation"/>
    <property type="evidence" value="ECO:0007669"/>
    <property type="project" value="TreeGrafter"/>
</dbReference>
<dbReference type="PANTHER" id="PTHR16267:SF13">
    <property type="entry name" value="B-CELL SCAFFOLD PROTEIN WITH ANKYRIN REPEATS"/>
    <property type="match status" value="1"/>
</dbReference>
<protein>
    <recommendedName>
        <fullName evidence="2">DBB domain-containing protein</fullName>
    </recommendedName>
</protein>
<dbReference type="InterPro" id="IPR036770">
    <property type="entry name" value="Ankyrin_rpt-contain_sf"/>
</dbReference>
<sequence>GIRLGWQRDPPELALCAVNMRSSEASNRDLVILYEEEAEEWSAYLKQVFLDQLNPQSIHCFKVGCPNDLKVATSNLTAYRCKFLVLTPGFLTTLTIPKRIHLSKILQPSDEVVLLLCGVPNSDEFYKLLSVPRGICELSSTQNAQDYLSAVVSILSSGSCQPHEYPGRELCLEEYNAPKDATSDSFVESGVNDWQQYMGPREDPLGGPGINNSSTVHVLVIPNRIQCKSPSEIYMLLKDGVSLKESPEIEFLSRTEKMKVRPTIWNSQTLCVKALDLPAGPVTMNLYCGGVRIAQAEVLYYTPMEEIERLLIRTADPMEFICQAFHINSKDQLDQLLTQSLRNSLPPSGLGAFQILGSNDRTEHSNLEHDHEFPTLLHFAAKNGLENLVILLLECPGSAQASTVLNVYGEDPRDIAEKNGFQHIQEVLDKFAVTTERHRWKEAFQNNYDVQQCVKKEKEENIYEMMAECNIKSSKECIDMGEDEEAKNEEDPYSLTMDDEDPYDLILPEDKKESTAIIVKRPPAPIPRPTTLQCVDNTPFIAQVFQQKTGKGTTDKICSAPKRANRPKVDENPVYDAFRPEYNRGQQQLIHLQELVKKGVLTVNEAQERFKQWQIEEKDQDAVQQEKLRKLREIIAKDRHDVEDLYDKLKIVHPSDDGRKKVDDNVCNMPAAKGQETYHYAKLANIK</sequence>
<accession>A0A401T6I2</accession>
<dbReference type="InterPro" id="IPR041340">
    <property type="entry name" value="PIK3AP1_TIR"/>
</dbReference>
<dbReference type="Pfam" id="PF14545">
    <property type="entry name" value="DBB"/>
    <property type="match status" value="1"/>
</dbReference>
<dbReference type="InterPro" id="IPR035897">
    <property type="entry name" value="Toll_tir_struct_dom_sf"/>
</dbReference>
<dbReference type="SUPFAM" id="SSF48403">
    <property type="entry name" value="Ankyrin repeat"/>
    <property type="match status" value="1"/>
</dbReference>
<dbReference type="GO" id="GO:1990782">
    <property type="term" value="F:protein tyrosine kinase binding"/>
    <property type="evidence" value="ECO:0007669"/>
    <property type="project" value="TreeGrafter"/>
</dbReference>
<keyword evidence="4" id="KW-1185">Reference proteome</keyword>
<dbReference type="GO" id="GO:0005102">
    <property type="term" value="F:signaling receptor binding"/>
    <property type="evidence" value="ECO:0007669"/>
    <property type="project" value="TreeGrafter"/>
</dbReference>
<reference evidence="3 4" key="1">
    <citation type="journal article" date="2018" name="Nat. Ecol. Evol.">
        <title>Shark genomes provide insights into elasmobranch evolution and the origin of vertebrates.</title>
        <authorList>
            <person name="Hara Y"/>
            <person name="Yamaguchi K"/>
            <person name="Onimaru K"/>
            <person name="Kadota M"/>
            <person name="Koyanagi M"/>
            <person name="Keeley SD"/>
            <person name="Tatsumi K"/>
            <person name="Tanaka K"/>
            <person name="Motone F"/>
            <person name="Kageyama Y"/>
            <person name="Nozu R"/>
            <person name="Adachi N"/>
            <person name="Nishimura O"/>
            <person name="Nakagawa R"/>
            <person name="Tanegashima C"/>
            <person name="Kiyatake I"/>
            <person name="Matsumoto R"/>
            <person name="Murakumo K"/>
            <person name="Nishida K"/>
            <person name="Terakita A"/>
            <person name="Kuratani S"/>
            <person name="Sato K"/>
            <person name="Hyodo S Kuraku.S."/>
        </authorList>
    </citation>
    <scope>NUCLEOTIDE SEQUENCE [LARGE SCALE GENOMIC DNA]</scope>
</reference>
<dbReference type="EMBL" id="BEZZ01001148">
    <property type="protein sequence ID" value="GCC38266.1"/>
    <property type="molecule type" value="Genomic_DNA"/>
</dbReference>
<dbReference type="GO" id="GO:0042113">
    <property type="term" value="P:B cell activation"/>
    <property type="evidence" value="ECO:0007669"/>
    <property type="project" value="TreeGrafter"/>
</dbReference>
<dbReference type="PROSITE" id="PS51376">
    <property type="entry name" value="DBB"/>
    <property type="match status" value="1"/>
</dbReference>
<keyword evidence="1" id="KW-0597">Phosphoprotein</keyword>
<feature type="non-terminal residue" evidence="3">
    <location>
        <position position="1"/>
    </location>
</feature>
<evidence type="ECO:0000313" key="4">
    <source>
        <dbReference type="Proteomes" id="UP000287033"/>
    </source>
</evidence>
<proteinExistence type="predicted"/>
<feature type="domain" description="DBB" evidence="2">
    <location>
        <begin position="220"/>
        <end position="353"/>
    </location>
</feature>
<evidence type="ECO:0000313" key="3">
    <source>
        <dbReference type="EMBL" id="GCC38266.1"/>
    </source>
</evidence>
<dbReference type="Gene3D" id="3.40.50.10140">
    <property type="entry name" value="Toll/interleukin-1 receptor homology (TIR) domain"/>
    <property type="match status" value="1"/>
</dbReference>
<name>A0A401T6I2_CHIPU</name>
<comment type="caution">
    <text evidence="3">The sequence shown here is derived from an EMBL/GenBank/DDBJ whole genome shotgun (WGS) entry which is preliminary data.</text>
</comment>
<dbReference type="Proteomes" id="UP000287033">
    <property type="component" value="Unassembled WGS sequence"/>
</dbReference>
<dbReference type="SMART" id="SM01282">
    <property type="entry name" value="DBB"/>
    <property type="match status" value="1"/>
</dbReference>